<keyword evidence="4" id="KW-0862">Zinc</keyword>
<dbReference type="Proteomes" id="UP000434172">
    <property type="component" value="Unassembled WGS sequence"/>
</dbReference>
<evidence type="ECO:0000256" key="9">
    <source>
        <dbReference type="SAM" id="MobiDB-lite"/>
    </source>
</evidence>
<evidence type="ECO:0000256" key="4">
    <source>
        <dbReference type="ARBA" id="ARBA00022833"/>
    </source>
</evidence>
<protein>
    <recommendedName>
        <fullName evidence="10">C2H2-type domain-containing protein</fullName>
    </recommendedName>
</protein>
<evidence type="ECO:0000313" key="11">
    <source>
        <dbReference type="EMBL" id="KAF0323744.1"/>
    </source>
</evidence>
<dbReference type="GO" id="GO:0006357">
    <property type="term" value="P:regulation of transcription by RNA polymerase II"/>
    <property type="evidence" value="ECO:0007669"/>
    <property type="project" value="TreeGrafter"/>
</dbReference>
<keyword evidence="7" id="KW-0539">Nucleus</keyword>
<evidence type="ECO:0000259" key="10">
    <source>
        <dbReference type="PROSITE" id="PS50157"/>
    </source>
</evidence>
<feature type="domain" description="C2H2-type" evidence="10">
    <location>
        <begin position="110"/>
        <end position="135"/>
    </location>
</feature>
<comment type="caution">
    <text evidence="11">The sequence shown here is derived from an EMBL/GenBank/DDBJ whole genome shotgun (WGS) entry which is preliminary data.</text>
</comment>
<dbReference type="PANTHER" id="PTHR46179">
    <property type="entry name" value="ZINC FINGER PROTEIN"/>
    <property type="match status" value="1"/>
</dbReference>
<evidence type="ECO:0000256" key="5">
    <source>
        <dbReference type="ARBA" id="ARBA00023015"/>
    </source>
</evidence>
<keyword evidence="2" id="KW-0479">Metal-binding</keyword>
<gene>
    <name evidence="11" type="ORF">GQ607_008953</name>
</gene>
<dbReference type="PROSITE" id="PS00028">
    <property type="entry name" value="ZINC_FINGER_C2H2_1"/>
    <property type="match status" value="1"/>
</dbReference>
<accession>A0A8H3WBI0</accession>
<dbReference type="EMBL" id="WOWK01000049">
    <property type="protein sequence ID" value="KAF0323744.1"/>
    <property type="molecule type" value="Genomic_DNA"/>
</dbReference>
<dbReference type="PROSITE" id="PS50157">
    <property type="entry name" value="ZINC_FINGER_C2H2_2"/>
    <property type="match status" value="1"/>
</dbReference>
<reference evidence="11 12" key="1">
    <citation type="submission" date="2019-12" db="EMBL/GenBank/DDBJ databases">
        <title>A genome sequence resource for the geographically widespread anthracnose pathogen Colletotrichum asianum.</title>
        <authorList>
            <person name="Meng Y."/>
        </authorList>
    </citation>
    <scope>NUCLEOTIDE SEQUENCE [LARGE SCALE GENOMIC DNA]</scope>
    <source>
        <strain evidence="11 12">ICMP 18580</strain>
    </source>
</reference>
<evidence type="ECO:0000256" key="7">
    <source>
        <dbReference type="ARBA" id="ARBA00023242"/>
    </source>
</evidence>
<evidence type="ECO:0000313" key="12">
    <source>
        <dbReference type="Proteomes" id="UP000434172"/>
    </source>
</evidence>
<organism evidence="11 12">
    <name type="scientific">Colletotrichum asianum</name>
    <dbReference type="NCBI Taxonomy" id="702518"/>
    <lineage>
        <taxon>Eukaryota</taxon>
        <taxon>Fungi</taxon>
        <taxon>Dikarya</taxon>
        <taxon>Ascomycota</taxon>
        <taxon>Pezizomycotina</taxon>
        <taxon>Sordariomycetes</taxon>
        <taxon>Hypocreomycetidae</taxon>
        <taxon>Glomerellales</taxon>
        <taxon>Glomerellaceae</taxon>
        <taxon>Colletotrichum</taxon>
        <taxon>Colletotrichum gloeosporioides species complex</taxon>
    </lineage>
</organism>
<dbReference type="GO" id="GO:0005634">
    <property type="term" value="C:nucleus"/>
    <property type="evidence" value="ECO:0007669"/>
    <property type="project" value="UniProtKB-SubCell"/>
</dbReference>
<dbReference type="GO" id="GO:0008270">
    <property type="term" value="F:zinc ion binding"/>
    <property type="evidence" value="ECO:0007669"/>
    <property type="project" value="UniProtKB-KW"/>
</dbReference>
<feature type="compositionally biased region" description="Low complexity" evidence="9">
    <location>
        <begin position="1"/>
        <end position="16"/>
    </location>
</feature>
<evidence type="ECO:0000256" key="1">
    <source>
        <dbReference type="ARBA" id="ARBA00004123"/>
    </source>
</evidence>
<keyword evidence="5" id="KW-0805">Transcription regulation</keyword>
<dbReference type="InterPro" id="IPR013087">
    <property type="entry name" value="Znf_C2H2_type"/>
</dbReference>
<comment type="subcellular location">
    <subcellularLocation>
        <location evidence="1">Nucleus</location>
    </subcellularLocation>
</comment>
<name>A0A8H3WBI0_9PEZI</name>
<evidence type="ECO:0000256" key="6">
    <source>
        <dbReference type="ARBA" id="ARBA00023163"/>
    </source>
</evidence>
<evidence type="ECO:0000256" key="2">
    <source>
        <dbReference type="ARBA" id="ARBA00022723"/>
    </source>
</evidence>
<dbReference type="SUPFAM" id="SSF57667">
    <property type="entry name" value="beta-beta-alpha zinc fingers"/>
    <property type="match status" value="1"/>
</dbReference>
<dbReference type="AlphaFoldDB" id="A0A8H3WBI0"/>
<dbReference type="OrthoDB" id="654211at2759"/>
<sequence>MHQGSSSYQQYNYASSDDPGGGQGQQESDYNYEHYYDYGDSFGYSTTANYQYDNSSYYAETAPLEHSHHNQGQSQVLPTWDERDADMHAQRVMNEDNTGDVSQHDPKRPYACPVEGCGKKFDQGHKLNKHEKKHSLPYRCQICPEGAGESPRFKTAFSDNKDLKRHIRAHHPNEAEGLGVPDESVECTVCGEVYTRQDNYRRHLEVGRCRPR</sequence>
<keyword evidence="12" id="KW-1185">Reference proteome</keyword>
<dbReference type="PANTHER" id="PTHR46179:SF13">
    <property type="entry name" value="C2H2-TYPE DOMAIN-CONTAINING PROTEIN"/>
    <property type="match status" value="1"/>
</dbReference>
<dbReference type="InterPro" id="IPR051061">
    <property type="entry name" value="Zinc_finger_trans_reg"/>
</dbReference>
<evidence type="ECO:0000256" key="3">
    <source>
        <dbReference type="ARBA" id="ARBA00022771"/>
    </source>
</evidence>
<dbReference type="Pfam" id="PF00096">
    <property type="entry name" value="zf-C2H2"/>
    <property type="match status" value="2"/>
</dbReference>
<keyword evidence="6" id="KW-0804">Transcription</keyword>
<keyword evidence="3 8" id="KW-0863">Zinc-finger</keyword>
<dbReference type="Gene3D" id="3.30.160.60">
    <property type="entry name" value="Classic Zinc Finger"/>
    <property type="match status" value="2"/>
</dbReference>
<feature type="region of interest" description="Disordered" evidence="9">
    <location>
        <begin position="1"/>
        <end position="31"/>
    </location>
</feature>
<dbReference type="SMART" id="SM00355">
    <property type="entry name" value="ZnF_C2H2"/>
    <property type="match status" value="3"/>
</dbReference>
<proteinExistence type="predicted"/>
<dbReference type="InterPro" id="IPR036236">
    <property type="entry name" value="Znf_C2H2_sf"/>
</dbReference>
<evidence type="ECO:0000256" key="8">
    <source>
        <dbReference type="PROSITE-ProRule" id="PRU00042"/>
    </source>
</evidence>